<evidence type="ECO:0000313" key="2">
    <source>
        <dbReference type="EMBL" id="ARD84755.1"/>
    </source>
</evidence>
<dbReference type="AlphaFoldDB" id="A0A1V0N3U1"/>
<dbReference type="KEGG" id="fai:FAD_0858"/>
<proteinExistence type="predicted"/>
<dbReference type="GO" id="GO:0004803">
    <property type="term" value="F:transposase activity"/>
    <property type="evidence" value="ECO:0007669"/>
    <property type="project" value="InterPro"/>
</dbReference>
<dbReference type="PANTHER" id="PTHR34614:SF2">
    <property type="entry name" value="TRANSPOSASE IS4-LIKE DOMAIN-CONTAINING PROTEIN"/>
    <property type="match status" value="1"/>
</dbReference>
<sequence length="453" mass="52244">MVFVRKIKKKSGTYLAEVESVWENGKTRQKVIKYLGKEVDGKPVKRVKTSSIKVTAAKKHLDIEIINHIASELGITDISKEILIMVYSQLIERPSINKMEEWLSYTDMLDILKIKNISTSKLYDALDGLNNMDFSKIENKLSSIFSSISDIDGNNAVIIDITDTYFEGNSIDGVPRRGKEEKVKKLMQIALAVTSGNGFPLFHRIYKGNISGKRIFLEMVSLLKENGYSSTIMDRGAYSAKNIESINKLNIKAICGVVKDKYFRNMLLKIDKNRIYRKENRVELKNTHVYCSSMEFMDGKIIIVYNPFLESLRREYYYEHSEDEDIASLLGYSLIYHNTSIPDDEVVRKYYNKDTVERAFRKMKGVISLRPVRVWLMSHVYAHIKICYLSYAILSMLEYKIKSTGISGTDALNILSTGYNVYLKDTESNIEWSENIELSKKQEVIRNLVYKNR</sequence>
<dbReference type="EMBL" id="CP015363">
    <property type="protein sequence ID" value="ARD84755.1"/>
    <property type="molecule type" value="Genomic_DNA"/>
</dbReference>
<protein>
    <submittedName>
        <fullName evidence="2">Transposase IS4 family protein</fullName>
    </submittedName>
</protein>
<dbReference type="InterPro" id="IPR002559">
    <property type="entry name" value="Transposase_11"/>
</dbReference>
<dbReference type="GO" id="GO:0006313">
    <property type="term" value="P:DNA transposition"/>
    <property type="evidence" value="ECO:0007669"/>
    <property type="project" value="InterPro"/>
</dbReference>
<dbReference type="STRING" id="74969.FAD_0858"/>
<accession>A0A1V0N3U1</accession>
<reference evidence="2 3" key="1">
    <citation type="submission" date="2011-10" db="EMBL/GenBank/DDBJ databases">
        <title>Metabolic and evolutionary patterns in the extreme acidophile Ferroplasma acidiphilum.</title>
        <authorList>
            <person name="Golyshina O.V."/>
            <person name="Kozyavkin S.A."/>
            <person name="Tatusov R.L."/>
            <person name="Slesarev A.I."/>
            <person name="Golyshin P.N."/>
        </authorList>
    </citation>
    <scope>NUCLEOTIDE SEQUENCE [LARGE SCALE GENOMIC DNA]</scope>
    <source>
        <strain evidence="3">Y</strain>
    </source>
</reference>
<dbReference type="RefSeq" id="WP_196795622.1">
    <property type="nucleotide sequence ID" value="NZ_CP015363.1"/>
</dbReference>
<name>A0A1V0N3U1_9ARCH</name>
<keyword evidence="3" id="KW-1185">Reference proteome</keyword>
<dbReference type="GeneID" id="31676358"/>
<dbReference type="Proteomes" id="UP000192050">
    <property type="component" value="Chromosome"/>
</dbReference>
<gene>
    <name evidence="2" type="ORF">FAD_0858</name>
</gene>
<feature type="domain" description="Transposase IS4-like" evidence="1">
    <location>
        <begin position="156"/>
        <end position="391"/>
    </location>
</feature>
<dbReference type="GO" id="GO:0003677">
    <property type="term" value="F:DNA binding"/>
    <property type="evidence" value="ECO:0007669"/>
    <property type="project" value="InterPro"/>
</dbReference>
<organism evidence="2 3">
    <name type="scientific">Ferroplasma acidiphilum</name>
    <dbReference type="NCBI Taxonomy" id="74969"/>
    <lineage>
        <taxon>Archaea</taxon>
        <taxon>Methanobacteriati</taxon>
        <taxon>Thermoplasmatota</taxon>
        <taxon>Thermoplasmata</taxon>
        <taxon>Thermoplasmatales</taxon>
        <taxon>Ferroplasmaceae</taxon>
        <taxon>Ferroplasma</taxon>
    </lineage>
</organism>
<evidence type="ECO:0000313" key="3">
    <source>
        <dbReference type="Proteomes" id="UP000192050"/>
    </source>
</evidence>
<dbReference type="OrthoDB" id="134456at2157"/>
<dbReference type="PANTHER" id="PTHR34614">
    <property type="match status" value="1"/>
</dbReference>
<evidence type="ECO:0000259" key="1">
    <source>
        <dbReference type="Pfam" id="PF01609"/>
    </source>
</evidence>
<dbReference type="Pfam" id="PF01609">
    <property type="entry name" value="DDE_Tnp_1"/>
    <property type="match status" value="1"/>
</dbReference>